<dbReference type="Gene3D" id="2.60.40.10">
    <property type="entry name" value="Immunoglobulins"/>
    <property type="match status" value="1"/>
</dbReference>
<evidence type="ECO:0000256" key="1">
    <source>
        <dbReference type="SAM" id="SignalP"/>
    </source>
</evidence>
<dbReference type="Pfam" id="PF16116">
    <property type="entry name" value="DUF4832"/>
    <property type="match status" value="1"/>
</dbReference>
<reference evidence="4 5" key="1">
    <citation type="submission" date="2018-06" db="EMBL/GenBank/DDBJ databases">
        <title>Genomic Encyclopedia of Type Strains, Phase III (KMG-III): the genomes of soil and plant-associated and newly described type strains.</title>
        <authorList>
            <person name="Whitman W."/>
        </authorList>
    </citation>
    <scope>NUCLEOTIDE SEQUENCE [LARGE SCALE GENOMIC DNA]</scope>
    <source>
        <strain evidence="4 5">CGMCC 4.7090</strain>
    </source>
</reference>
<protein>
    <submittedName>
        <fullName evidence="4">Uncharacterized protein DUF4874</fullName>
    </submittedName>
</protein>
<feature type="domain" description="DUF4832" evidence="2">
    <location>
        <begin position="218"/>
        <end position="413"/>
    </location>
</feature>
<keyword evidence="5" id="KW-1185">Reference proteome</keyword>
<evidence type="ECO:0000259" key="2">
    <source>
        <dbReference type="Pfam" id="PF16116"/>
    </source>
</evidence>
<evidence type="ECO:0000313" key="5">
    <source>
        <dbReference type="Proteomes" id="UP000249341"/>
    </source>
</evidence>
<accession>A0A327ZLG7</accession>
<dbReference type="InterPro" id="IPR032267">
    <property type="entry name" value="DUF4832"/>
</dbReference>
<gene>
    <name evidence="4" type="ORF">B0I29_101684</name>
</gene>
<organism evidence="4 5">
    <name type="scientific">Actinoplanes lutulentus</name>
    <dbReference type="NCBI Taxonomy" id="1287878"/>
    <lineage>
        <taxon>Bacteria</taxon>
        <taxon>Bacillati</taxon>
        <taxon>Actinomycetota</taxon>
        <taxon>Actinomycetes</taxon>
        <taxon>Micromonosporales</taxon>
        <taxon>Micromonosporaceae</taxon>
        <taxon>Actinoplanes</taxon>
    </lineage>
</organism>
<dbReference type="InterPro" id="IPR032379">
    <property type="entry name" value="DUF4874"/>
</dbReference>
<dbReference type="Pfam" id="PF16173">
    <property type="entry name" value="DUF4874"/>
    <property type="match status" value="1"/>
</dbReference>
<name>A0A327ZLG7_9ACTN</name>
<feature type="chain" id="PRO_5016268678" evidence="1">
    <location>
        <begin position="23"/>
        <end position="434"/>
    </location>
</feature>
<dbReference type="OrthoDB" id="9760654at2"/>
<keyword evidence="1" id="KW-0732">Signal</keyword>
<sequence>MLRVLTAATAAAAVLIPGAACAATKPASVTRAFSASADEIANPGRGFFTYTETHLYADGTGHVPLDTASVRQARVEDGRTLVFRIFYLEKYHGTDTISAADLKLIRADFTAARAAGVKMVVRFAYSATSDADAPLARVLKHIKQLGTVLTANADIITAVQAGLIGRWGEWYYTRNFTRTDWSDRKQVLTALLAATPASVPVQVRTPQYKRRLLPNNARVGIHNDCFLADESDYGTYTGDDRAWLAKQNTLVGGETCAVSDRSGWENARAEMAAYHWTYLNPSFNTDVLDSWGADGLASASRDLGYRIRLTSAVLPANTKPGVKVTARVTLTNEGYASPAANRPVKLLVGSSAAGGLSAAFPADLRTWSPGKSITLSVSFTAPSKLGSYPLSLGLPDPSATLATTPAYAIRLANDGVWSSTAGTNALNATLTVAR</sequence>
<feature type="signal peptide" evidence="1">
    <location>
        <begin position="1"/>
        <end position="22"/>
    </location>
</feature>
<dbReference type="RefSeq" id="WP_111647288.1">
    <property type="nucleotide sequence ID" value="NZ_JACHWI010000001.1"/>
</dbReference>
<dbReference type="InterPro" id="IPR013783">
    <property type="entry name" value="Ig-like_fold"/>
</dbReference>
<feature type="domain" description="DUF4874" evidence="3">
    <location>
        <begin position="42"/>
        <end position="208"/>
    </location>
</feature>
<dbReference type="GO" id="GO:0005975">
    <property type="term" value="P:carbohydrate metabolic process"/>
    <property type="evidence" value="ECO:0007669"/>
    <property type="project" value="UniProtKB-ARBA"/>
</dbReference>
<proteinExistence type="predicted"/>
<comment type="caution">
    <text evidence="4">The sequence shown here is derived from an EMBL/GenBank/DDBJ whole genome shotgun (WGS) entry which is preliminary data.</text>
</comment>
<evidence type="ECO:0000313" key="4">
    <source>
        <dbReference type="EMBL" id="RAK43553.1"/>
    </source>
</evidence>
<dbReference type="EMBL" id="QLMJ01000001">
    <property type="protein sequence ID" value="RAK43553.1"/>
    <property type="molecule type" value="Genomic_DNA"/>
</dbReference>
<dbReference type="AlphaFoldDB" id="A0A327ZLG7"/>
<dbReference type="Proteomes" id="UP000249341">
    <property type="component" value="Unassembled WGS sequence"/>
</dbReference>
<evidence type="ECO:0000259" key="3">
    <source>
        <dbReference type="Pfam" id="PF16173"/>
    </source>
</evidence>